<name>A0A931CLZ4_9MICC</name>
<keyword evidence="6" id="KW-1185">Reference proteome</keyword>
<accession>A0A931CLZ4</accession>
<evidence type="ECO:0000313" key="6">
    <source>
        <dbReference type="Proteomes" id="UP000655366"/>
    </source>
</evidence>
<organism evidence="5 6">
    <name type="scientific">Arthrobacter terrae</name>
    <dbReference type="NCBI Taxonomy" id="2935737"/>
    <lineage>
        <taxon>Bacteria</taxon>
        <taxon>Bacillati</taxon>
        <taxon>Actinomycetota</taxon>
        <taxon>Actinomycetes</taxon>
        <taxon>Micrococcales</taxon>
        <taxon>Micrococcaceae</taxon>
        <taxon>Arthrobacter</taxon>
    </lineage>
</organism>
<dbReference type="Proteomes" id="UP000655366">
    <property type="component" value="Unassembled WGS sequence"/>
</dbReference>
<dbReference type="Gene3D" id="1.25.40.10">
    <property type="entry name" value="Tetratricopeptide repeat domain"/>
    <property type="match status" value="1"/>
</dbReference>
<gene>
    <name evidence="5" type="ORF">IV500_05695</name>
</gene>
<dbReference type="InterPro" id="IPR036388">
    <property type="entry name" value="WH-like_DNA-bd_sf"/>
</dbReference>
<evidence type="ECO:0000256" key="2">
    <source>
        <dbReference type="ARBA" id="ARBA00023125"/>
    </source>
</evidence>
<dbReference type="RefSeq" id="WP_196395868.1">
    <property type="nucleotide sequence ID" value="NZ_JADNYM010000006.1"/>
</dbReference>
<dbReference type="SUPFAM" id="SSF46894">
    <property type="entry name" value="C-terminal effector domain of the bipartite response regulators"/>
    <property type="match status" value="1"/>
</dbReference>
<dbReference type="SUPFAM" id="SSF48452">
    <property type="entry name" value="TPR-like"/>
    <property type="match status" value="1"/>
</dbReference>
<dbReference type="InterPro" id="IPR059106">
    <property type="entry name" value="WHD_MalT"/>
</dbReference>
<dbReference type="Pfam" id="PF00196">
    <property type="entry name" value="GerE"/>
    <property type="match status" value="1"/>
</dbReference>
<dbReference type="InterPro" id="IPR000792">
    <property type="entry name" value="Tscrpt_reg_LuxR_C"/>
</dbReference>
<proteinExistence type="predicted"/>
<reference evidence="5 6" key="1">
    <citation type="submission" date="2020-11" db="EMBL/GenBank/DDBJ databases">
        <title>Arthrobacter antarcticus sp. nov., isolated from Antarctic Soil.</title>
        <authorList>
            <person name="Li J."/>
        </authorList>
    </citation>
    <scope>NUCLEOTIDE SEQUENCE [LARGE SCALE GENOMIC DNA]</scope>
    <source>
        <strain evidence="5 6">Z1-20</strain>
    </source>
</reference>
<sequence length="863" mass="94720">MISAAEASASTVFGLPRVPKTVISRPRLTRLVADLLDDQDLIVVRAPSGAGKTVALADWAASGATPGYISWVSLDERYTDRISFWREMILGTMRRVAESLRPAVAECAEALLAGADTRTVLRRFIPLIPPTTVVLDRLDLVKDVELIEDISWVLQRCPALKVVVATRSRSLLESPAVSLALDTGVIGAVPLTLNVEETSELLKRRGFSMDAVELHDATGGHPLLTRAVMAVYGKTGQGSISASVQTAVSDFLNLSLARSSLGYEAKKFMVRTAIPEAFTLDLAIRLSGAADVTGILNDLEDQGLGMWFRYGEHQRFEYTSAVQVMLRREVKLMDPRDIDRLTRLCIDYDLSVGNPASALRQAIDIRDLDLASRIACDHHITLLVSQAQTVLDILHALPVSRLRKHPALIMALALCHNTTSAGRVRALEYFGLAVTFAGMYRSSLDPVQRIWMLTLESAALRFAGKLEAALKYGKRAVEGFEQSPLEMKEQLGALEPTLYIQVAIAYIHDRQFDTAAALLVKAVDASRRAASVPSILLATGLLSYALVMTGRSKEARKHLNMLQDARWPPGMLENYRATTYRLAQIREAMDRQSYMEAGEYLDLINDEMQVSEFWPQMVVFQTQLDIHRIGQIAGPAMLEARIRQAHQAPLNFSGQVDLDHLRATFYLASGHPQKAGSVLIKHSKHDPRVLLMQARIALYQGDSDKTLKMTSPAGLGVLGPRLEVQRLLLRAAARLRLDDAQAAKDKCRAAAYLMDKHGLTMTGALIPREDLTVLAHLVNTFLPDSPAPFGIVPTKEKTASLTPRELVVLGSFAVHSSANDVAAALNVSVNTVKSQRRSILKKMGATSLEGALSSARRQRLLED</sequence>
<dbReference type="GO" id="GO:0006355">
    <property type="term" value="P:regulation of DNA-templated transcription"/>
    <property type="evidence" value="ECO:0007669"/>
    <property type="project" value="InterPro"/>
</dbReference>
<evidence type="ECO:0000313" key="5">
    <source>
        <dbReference type="EMBL" id="MBG0738915.1"/>
    </source>
</evidence>
<dbReference type="Pfam" id="PF25873">
    <property type="entry name" value="WHD_MalT"/>
    <property type="match status" value="1"/>
</dbReference>
<dbReference type="GO" id="GO:0003677">
    <property type="term" value="F:DNA binding"/>
    <property type="evidence" value="ECO:0007669"/>
    <property type="project" value="UniProtKB-KW"/>
</dbReference>
<keyword evidence="3" id="KW-0804">Transcription</keyword>
<keyword evidence="2" id="KW-0238">DNA-binding</keyword>
<dbReference type="PROSITE" id="PS50043">
    <property type="entry name" value="HTH_LUXR_2"/>
    <property type="match status" value="1"/>
</dbReference>
<protein>
    <submittedName>
        <fullName evidence="5">Helix-turn-helix transcriptional regulator</fullName>
    </submittedName>
</protein>
<evidence type="ECO:0000256" key="3">
    <source>
        <dbReference type="ARBA" id="ARBA00023163"/>
    </source>
</evidence>
<dbReference type="Gene3D" id="3.40.50.300">
    <property type="entry name" value="P-loop containing nucleotide triphosphate hydrolases"/>
    <property type="match status" value="1"/>
</dbReference>
<dbReference type="InterPro" id="IPR011990">
    <property type="entry name" value="TPR-like_helical_dom_sf"/>
</dbReference>
<dbReference type="Gene3D" id="1.10.10.10">
    <property type="entry name" value="Winged helix-like DNA-binding domain superfamily/Winged helix DNA-binding domain"/>
    <property type="match status" value="1"/>
</dbReference>
<feature type="domain" description="HTH luxR-type" evidence="4">
    <location>
        <begin position="794"/>
        <end position="859"/>
    </location>
</feature>
<dbReference type="InterPro" id="IPR027417">
    <property type="entry name" value="P-loop_NTPase"/>
</dbReference>
<evidence type="ECO:0000256" key="1">
    <source>
        <dbReference type="ARBA" id="ARBA00023015"/>
    </source>
</evidence>
<dbReference type="SMART" id="SM00421">
    <property type="entry name" value="HTH_LUXR"/>
    <property type="match status" value="1"/>
</dbReference>
<dbReference type="InterPro" id="IPR016032">
    <property type="entry name" value="Sig_transdc_resp-reg_C-effctor"/>
</dbReference>
<dbReference type="AlphaFoldDB" id="A0A931CLZ4"/>
<comment type="caution">
    <text evidence="5">The sequence shown here is derived from an EMBL/GenBank/DDBJ whole genome shotgun (WGS) entry which is preliminary data.</text>
</comment>
<dbReference type="PANTHER" id="PTHR44688:SF16">
    <property type="entry name" value="DNA-BINDING TRANSCRIPTIONAL ACTIVATOR DEVR_DOSR"/>
    <property type="match status" value="1"/>
</dbReference>
<evidence type="ECO:0000259" key="4">
    <source>
        <dbReference type="PROSITE" id="PS50043"/>
    </source>
</evidence>
<dbReference type="CDD" id="cd06170">
    <property type="entry name" value="LuxR_C_like"/>
    <property type="match status" value="1"/>
</dbReference>
<dbReference type="EMBL" id="JADNYM010000006">
    <property type="protein sequence ID" value="MBG0738915.1"/>
    <property type="molecule type" value="Genomic_DNA"/>
</dbReference>
<dbReference type="PANTHER" id="PTHR44688">
    <property type="entry name" value="DNA-BINDING TRANSCRIPTIONAL ACTIVATOR DEVR_DOSR"/>
    <property type="match status" value="1"/>
</dbReference>
<keyword evidence="1" id="KW-0805">Transcription regulation</keyword>